<protein>
    <submittedName>
        <fullName evidence="1">Uncharacterized protein</fullName>
    </submittedName>
</protein>
<reference evidence="1 2" key="1">
    <citation type="journal article" date="2021" name="Commun. Biol.">
        <title>The genome of Shorea leprosula (Dipterocarpaceae) highlights the ecological relevance of drought in aseasonal tropical rainforests.</title>
        <authorList>
            <person name="Ng K.K.S."/>
            <person name="Kobayashi M.J."/>
            <person name="Fawcett J.A."/>
            <person name="Hatakeyama M."/>
            <person name="Paape T."/>
            <person name="Ng C.H."/>
            <person name="Ang C.C."/>
            <person name="Tnah L.H."/>
            <person name="Lee C.T."/>
            <person name="Nishiyama T."/>
            <person name="Sese J."/>
            <person name="O'Brien M.J."/>
            <person name="Copetti D."/>
            <person name="Mohd Noor M.I."/>
            <person name="Ong R.C."/>
            <person name="Putra M."/>
            <person name="Sireger I.Z."/>
            <person name="Indrioko S."/>
            <person name="Kosugi Y."/>
            <person name="Izuno A."/>
            <person name="Isagi Y."/>
            <person name="Lee S.L."/>
            <person name="Shimizu K.K."/>
        </authorList>
    </citation>
    <scope>NUCLEOTIDE SEQUENCE [LARGE SCALE GENOMIC DNA]</scope>
    <source>
        <strain evidence="1">214</strain>
    </source>
</reference>
<dbReference type="Proteomes" id="UP001054252">
    <property type="component" value="Unassembled WGS sequence"/>
</dbReference>
<comment type="caution">
    <text evidence="1">The sequence shown here is derived from an EMBL/GenBank/DDBJ whole genome shotgun (WGS) entry which is preliminary data.</text>
</comment>
<dbReference type="AlphaFoldDB" id="A0AAV5IHI4"/>
<proteinExistence type="predicted"/>
<dbReference type="EMBL" id="BPVZ01000011">
    <property type="protein sequence ID" value="GKU97101.1"/>
    <property type="molecule type" value="Genomic_DNA"/>
</dbReference>
<gene>
    <name evidence="1" type="ORF">SLEP1_g10281</name>
</gene>
<evidence type="ECO:0000313" key="1">
    <source>
        <dbReference type="EMBL" id="GKU97101.1"/>
    </source>
</evidence>
<accession>A0AAV5IHI4</accession>
<name>A0AAV5IHI4_9ROSI</name>
<evidence type="ECO:0000313" key="2">
    <source>
        <dbReference type="Proteomes" id="UP001054252"/>
    </source>
</evidence>
<sequence length="73" mass="8240">MRTFLCLPAGYKEVLVDLPSCISLLKEKRTKVEKEAGKPKSDSDHILSGNRHLKLALYPSPDFMDLKPLQSKL</sequence>
<keyword evidence="2" id="KW-1185">Reference proteome</keyword>
<organism evidence="1 2">
    <name type="scientific">Rubroshorea leprosula</name>
    <dbReference type="NCBI Taxonomy" id="152421"/>
    <lineage>
        <taxon>Eukaryota</taxon>
        <taxon>Viridiplantae</taxon>
        <taxon>Streptophyta</taxon>
        <taxon>Embryophyta</taxon>
        <taxon>Tracheophyta</taxon>
        <taxon>Spermatophyta</taxon>
        <taxon>Magnoliopsida</taxon>
        <taxon>eudicotyledons</taxon>
        <taxon>Gunneridae</taxon>
        <taxon>Pentapetalae</taxon>
        <taxon>rosids</taxon>
        <taxon>malvids</taxon>
        <taxon>Malvales</taxon>
        <taxon>Dipterocarpaceae</taxon>
        <taxon>Rubroshorea</taxon>
    </lineage>
</organism>